<feature type="compositionally biased region" description="Pro residues" evidence="1">
    <location>
        <begin position="14"/>
        <end position="27"/>
    </location>
</feature>
<comment type="caution">
    <text evidence="2">The sequence shown here is derived from an EMBL/GenBank/DDBJ whole genome shotgun (WGS) entry which is preliminary data.</text>
</comment>
<gene>
    <name evidence="2" type="ORF">KGF57_000883</name>
</gene>
<name>A0AAD5BI53_9ASCO</name>
<feature type="region of interest" description="Disordered" evidence="1">
    <location>
        <begin position="136"/>
        <end position="160"/>
    </location>
</feature>
<proteinExistence type="predicted"/>
<feature type="compositionally biased region" description="Polar residues" evidence="1">
    <location>
        <begin position="136"/>
        <end position="145"/>
    </location>
</feature>
<evidence type="ECO:0000256" key="1">
    <source>
        <dbReference type="SAM" id="MobiDB-lite"/>
    </source>
</evidence>
<keyword evidence="3" id="KW-1185">Reference proteome</keyword>
<feature type="region of interest" description="Disordered" evidence="1">
    <location>
        <begin position="1"/>
        <end position="57"/>
    </location>
</feature>
<feature type="compositionally biased region" description="Low complexity" evidence="1">
    <location>
        <begin position="28"/>
        <end position="46"/>
    </location>
</feature>
<reference evidence="2 3" key="1">
    <citation type="journal article" date="2022" name="DNA Res.">
        <title>Genome analysis of five recently described species of the CUG-Ser clade uncovers Candida theae as a new hybrid lineage with pathogenic potential in the Candida parapsilosis species complex.</title>
        <authorList>
            <person name="Mixao V."/>
            <person name="Del Olmo V."/>
            <person name="Hegedusova E."/>
            <person name="Saus E."/>
            <person name="Pryszcz L."/>
            <person name="Cillingova A."/>
            <person name="Nosek J."/>
            <person name="Gabaldon T."/>
        </authorList>
    </citation>
    <scope>NUCLEOTIDE SEQUENCE [LARGE SCALE GENOMIC DNA]</scope>
    <source>
        <strain evidence="2 3">CBS 12239</strain>
    </source>
</reference>
<dbReference type="EMBL" id="JAIHNG010000046">
    <property type="protein sequence ID" value="KAI5965090.1"/>
    <property type="molecule type" value="Genomic_DNA"/>
</dbReference>
<sequence length="237" mass="26567">MDYNTNSIAASEITPPPQHNTLQPPPQQQSQQSQQSQHSQHSQQQHLFQHIKRRNDDFESNQHRFKNMTHEEAINSTTEWPQFIHPDGGIVKISPWGSIREYTDPKTNQTVTKFEDCNFDDYSFRSESVEKIYQTPDTPQSLHNQSGSVATSSGGAGAGAGAVAVAGGDSGANPFTLSPSNEVEGYVVDGYGQYRKDAYSRANDQYPVEQENYFGIGGEQMEEFDCSYNEDEDEQMK</sequence>
<dbReference type="RefSeq" id="XP_051610657.1">
    <property type="nucleotide sequence ID" value="XM_051755398.1"/>
</dbReference>
<dbReference type="AlphaFoldDB" id="A0AAD5BI53"/>
<protein>
    <submittedName>
        <fullName evidence="2">Uncharacterized protein</fullName>
    </submittedName>
</protein>
<dbReference type="GeneID" id="76148942"/>
<evidence type="ECO:0000313" key="3">
    <source>
        <dbReference type="Proteomes" id="UP001204833"/>
    </source>
</evidence>
<evidence type="ECO:0000313" key="2">
    <source>
        <dbReference type="EMBL" id="KAI5965090.1"/>
    </source>
</evidence>
<organism evidence="2 3">
    <name type="scientific">Candida theae</name>
    <dbReference type="NCBI Taxonomy" id="1198502"/>
    <lineage>
        <taxon>Eukaryota</taxon>
        <taxon>Fungi</taxon>
        <taxon>Dikarya</taxon>
        <taxon>Ascomycota</taxon>
        <taxon>Saccharomycotina</taxon>
        <taxon>Pichiomycetes</taxon>
        <taxon>Debaryomycetaceae</taxon>
        <taxon>Candida/Lodderomyces clade</taxon>
        <taxon>Candida</taxon>
    </lineage>
</organism>
<accession>A0AAD5BI53</accession>
<dbReference type="Proteomes" id="UP001204833">
    <property type="component" value="Unassembled WGS sequence"/>
</dbReference>